<dbReference type="InterPro" id="IPR001792">
    <property type="entry name" value="Acylphosphatase-like_dom"/>
</dbReference>
<dbReference type="PROSITE" id="PS00150">
    <property type="entry name" value="ACYLPHOSPHATASE_1"/>
    <property type="match status" value="1"/>
</dbReference>
<organism evidence="9 10">
    <name type="scientific">Conexibacter arvalis</name>
    <dbReference type="NCBI Taxonomy" id="912552"/>
    <lineage>
        <taxon>Bacteria</taxon>
        <taxon>Bacillati</taxon>
        <taxon>Actinomycetota</taxon>
        <taxon>Thermoleophilia</taxon>
        <taxon>Solirubrobacterales</taxon>
        <taxon>Conexibacteraceae</taxon>
        <taxon>Conexibacter</taxon>
    </lineage>
</organism>
<proteinExistence type="inferred from homology"/>
<dbReference type="Pfam" id="PF00708">
    <property type="entry name" value="Acylphosphatase"/>
    <property type="match status" value="1"/>
</dbReference>
<evidence type="ECO:0000256" key="2">
    <source>
        <dbReference type="ARBA" id="ARBA00012150"/>
    </source>
</evidence>
<dbReference type="PANTHER" id="PTHR47268:SF4">
    <property type="entry name" value="ACYLPHOSPHATASE"/>
    <property type="match status" value="1"/>
</dbReference>
<dbReference type="AlphaFoldDB" id="A0A840IIP6"/>
<dbReference type="InterPro" id="IPR036046">
    <property type="entry name" value="Acylphosphatase-like_dom_sf"/>
</dbReference>
<keyword evidence="10" id="KW-1185">Reference proteome</keyword>
<feature type="domain" description="Acylphosphatase-like" evidence="8">
    <location>
        <begin position="7"/>
        <end position="92"/>
    </location>
</feature>
<evidence type="ECO:0000256" key="3">
    <source>
        <dbReference type="ARBA" id="ARBA00015991"/>
    </source>
</evidence>
<dbReference type="RefSeq" id="WP_183344850.1">
    <property type="nucleotide sequence ID" value="NZ_JACHNU010000008.1"/>
</dbReference>
<name>A0A840IIP6_9ACTN</name>
<keyword evidence="5 6" id="KW-0378">Hydrolase</keyword>
<comment type="caution">
    <text evidence="9">The sequence shown here is derived from an EMBL/GenBank/DDBJ whole genome shotgun (WGS) entry which is preliminary data.</text>
</comment>
<dbReference type="EC" id="3.6.1.7" evidence="2 5"/>
<feature type="active site" evidence="5">
    <location>
        <position position="40"/>
    </location>
</feature>
<evidence type="ECO:0000256" key="6">
    <source>
        <dbReference type="RuleBase" id="RU000553"/>
    </source>
</evidence>
<dbReference type="EMBL" id="JACHNU010000008">
    <property type="protein sequence ID" value="MBB4664639.1"/>
    <property type="molecule type" value="Genomic_DNA"/>
</dbReference>
<evidence type="ECO:0000256" key="5">
    <source>
        <dbReference type="PROSITE-ProRule" id="PRU00520"/>
    </source>
</evidence>
<evidence type="ECO:0000313" key="9">
    <source>
        <dbReference type="EMBL" id="MBB4664639.1"/>
    </source>
</evidence>
<dbReference type="Proteomes" id="UP000585272">
    <property type="component" value="Unassembled WGS sequence"/>
</dbReference>
<evidence type="ECO:0000256" key="1">
    <source>
        <dbReference type="ARBA" id="ARBA00005614"/>
    </source>
</evidence>
<evidence type="ECO:0000256" key="7">
    <source>
        <dbReference type="RuleBase" id="RU004168"/>
    </source>
</evidence>
<dbReference type="InterPro" id="IPR020456">
    <property type="entry name" value="Acylphosphatase"/>
</dbReference>
<dbReference type="Gene3D" id="3.30.70.100">
    <property type="match status" value="1"/>
</dbReference>
<dbReference type="PANTHER" id="PTHR47268">
    <property type="entry name" value="ACYLPHOSPHATASE"/>
    <property type="match status" value="1"/>
</dbReference>
<dbReference type="InterPro" id="IPR017968">
    <property type="entry name" value="Acylphosphatase_CS"/>
</dbReference>
<evidence type="ECO:0000256" key="4">
    <source>
        <dbReference type="ARBA" id="ARBA00047645"/>
    </source>
</evidence>
<reference evidence="9 10" key="1">
    <citation type="submission" date="2020-08" db="EMBL/GenBank/DDBJ databases">
        <title>Genomic Encyclopedia of Archaeal and Bacterial Type Strains, Phase II (KMG-II): from individual species to whole genera.</title>
        <authorList>
            <person name="Goeker M."/>
        </authorList>
    </citation>
    <scope>NUCLEOTIDE SEQUENCE [LARGE SCALE GENOMIC DNA]</scope>
    <source>
        <strain evidence="9 10">DSM 23288</strain>
    </source>
</reference>
<dbReference type="PROSITE" id="PS51160">
    <property type="entry name" value="ACYLPHOSPHATASE_3"/>
    <property type="match status" value="1"/>
</dbReference>
<comment type="catalytic activity">
    <reaction evidence="4 5 6">
        <text>an acyl phosphate + H2O = a carboxylate + phosphate + H(+)</text>
        <dbReference type="Rhea" id="RHEA:14965"/>
        <dbReference type="ChEBI" id="CHEBI:15377"/>
        <dbReference type="ChEBI" id="CHEBI:15378"/>
        <dbReference type="ChEBI" id="CHEBI:29067"/>
        <dbReference type="ChEBI" id="CHEBI:43474"/>
        <dbReference type="ChEBI" id="CHEBI:59918"/>
        <dbReference type="EC" id="3.6.1.7"/>
    </reaction>
</comment>
<protein>
    <recommendedName>
        <fullName evidence="3 5">Acylphosphatase</fullName>
        <ecNumber evidence="2 5">3.6.1.7</ecNumber>
    </recommendedName>
</protein>
<evidence type="ECO:0000313" key="10">
    <source>
        <dbReference type="Proteomes" id="UP000585272"/>
    </source>
</evidence>
<comment type="similarity">
    <text evidence="1 7">Belongs to the acylphosphatase family.</text>
</comment>
<feature type="active site" evidence="5">
    <location>
        <position position="22"/>
    </location>
</feature>
<dbReference type="SUPFAM" id="SSF54975">
    <property type="entry name" value="Acylphosphatase/BLUF domain-like"/>
    <property type="match status" value="1"/>
</dbReference>
<gene>
    <name evidence="9" type="ORF">BDZ31_004254</name>
</gene>
<dbReference type="GO" id="GO:0003998">
    <property type="term" value="F:acylphosphatase activity"/>
    <property type="evidence" value="ECO:0007669"/>
    <property type="project" value="UniProtKB-EC"/>
</dbReference>
<dbReference type="PRINTS" id="PR00112">
    <property type="entry name" value="ACYLPHPHTASE"/>
</dbReference>
<dbReference type="PROSITE" id="PS00151">
    <property type="entry name" value="ACYLPHOSPHATASE_2"/>
    <property type="match status" value="1"/>
</dbReference>
<sequence>MSREVIRRRVRVHGLVQGVFFRASTHDAAREAGVAGWVRNHPDGSVEAVFEGDAEPVERMVAWVGEGPPHAAVERVEVLEEEPEGLRGFEVR</sequence>
<accession>A0A840IIP6</accession>
<evidence type="ECO:0000259" key="8">
    <source>
        <dbReference type="PROSITE" id="PS51160"/>
    </source>
</evidence>